<dbReference type="PANTHER" id="PTHR33127:SF33">
    <property type="entry name" value="DUF295 DOMAIN-CONTAINING PROTEIN"/>
    <property type="match status" value="1"/>
</dbReference>
<evidence type="ECO:0000313" key="2">
    <source>
        <dbReference type="EMBL" id="CAL4912021.1"/>
    </source>
</evidence>
<evidence type="ECO:0000259" key="1">
    <source>
        <dbReference type="Pfam" id="PF03478"/>
    </source>
</evidence>
<dbReference type="InterPro" id="IPR005174">
    <property type="entry name" value="KIB1-4_b-propeller"/>
</dbReference>
<keyword evidence="3" id="KW-1185">Reference proteome</keyword>
<reference evidence="2 3" key="2">
    <citation type="submission" date="2024-10" db="EMBL/GenBank/DDBJ databases">
        <authorList>
            <person name="Ryan C."/>
        </authorList>
    </citation>
    <scope>NUCLEOTIDE SEQUENCE [LARGE SCALE GENOMIC DNA]</scope>
</reference>
<proteinExistence type="predicted"/>
<organism evidence="2 3">
    <name type="scientific">Urochloa decumbens</name>
    <dbReference type="NCBI Taxonomy" id="240449"/>
    <lineage>
        <taxon>Eukaryota</taxon>
        <taxon>Viridiplantae</taxon>
        <taxon>Streptophyta</taxon>
        <taxon>Embryophyta</taxon>
        <taxon>Tracheophyta</taxon>
        <taxon>Spermatophyta</taxon>
        <taxon>Magnoliopsida</taxon>
        <taxon>Liliopsida</taxon>
        <taxon>Poales</taxon>
        <taxon>Poaceae</taxon>
        <taxon>PACMAD clade</taxon>
        <taxon>Panicoideae</taxon>
        <taxon>Panicodae</taxon>
        <taxon>Paniceae</taxon>
        <taxon>Melinidinae</taxon>
        <taxon>Urochloa</taxon>
    </lineage>
</organism>
<gene>
    <name evidence="2" type="ORF">URODEC1_LOCUS15344</name>
</gene>
<evidence type="ECO:0000313" key="3">
    <source>
        <dbReference type="Proteomes" id="UP001497457"/>
    </source>
</evidence>
<reference evidence="3" key="1">
    <citation type="submission" date="2024-06" db="EMBL/GenBank/DDBJ databases">
        <authorList>
            <person name="Ryan C."/>
        </authorList>
    </citation>
    <scope>NUCLEOTIDE SEQUENCE [LARGE SCALE GENOMIC DNA]</scope>
</reference>
<dbReference type="EMBL" id="OZ075122">
    <property type="protein sequence ID" value="CAL4912021.1"/>
    <property type="molecule type" value="Genomic_DNA"/>
</dbReference>
<protein>
    <recommendedName>
        <fullName evidence="1">KIB1-4 beta-propeller domain-containing protein</fullName>
    </recommendedName>
</protein>
<accession>A0ABC8WLD2</accession>
<name>A0ABC8WLD2_9POAL</name>
<dbReference type="Pfam" id="PF03478">
    <property type="entry name" value="Beta-prop_KIB1-4"/>
    <property type="match status" value="1"/>
</dbReference>
<dbReference type="AlphaFoldDB" id="A0ABC8WLD2"/>
<dbReference type="Proteomes" id="UP001497457">
    <property type="component" value="Chromosome 12b"/>
</dbReference>
<sequence>MAVPFKGMAGLWRISTLIWQSKQTSKDGRLDSDHGVPSTAAYLWNPRTGDRLPLPNIHEEHDVVLMSKCSLTHKDPSHPGCVVVLLLLLFKDQGIMPHMCFCRISGGTPWRCLPYKIPSLLGVPRFITVIAACRGKLYFISSRESMGAIHFPSNQDEDPVFQFFDAPRINFVCPHGTSLGGWTWLVESPDNNLFLIYTCYDWDSRSKSNFLVAIHAYKMDFSTHAWHRVRDIGDAVVFLDRGYSRIAASCAASPLGLKGSHIYLFDHRKSDDDASYYLCAFDLGLDTLEDIWVAPQSIIDALRGRQPFWIVPPTT</sequence>
<dbReference type="PANTHER" id="PTHR33127">
    <property type="entry name" value="TRANSMEMBRANE PROTEIN"/>
    <property type="match status" value="1"/>
</dbReference>
<feature type="domain" description="KIB1-4 beta-propeller" evidence="1">
    <location>
        <begin position="39"/>
        <end position="276"/>
    </location>
</feature>